<dbReference type="Proteomes" id="UP000254230">
    <property type="component" value="Unassembled WGS sequence"/>
</dbReference>
<reference evidence="1 2" key="1">
    <citation type="submission" date="2018-06" db="EMBL/GenBank/DDBJ databases">
        <authorList>
            <consortium name="Pathogen Informatics"/>
            <person name="Doyle S."/>
        </authorList>
    </citation>
    <scope>NUCLEOTIDE SEQUENCE [LARGE SCALE GENOMIC DNA]</scope>
    <source>
        <strain evidence="1 2">NCTC12376</strain>
    </source>
</reference>
<name>A0A378KPH9_9GAMM</name>
<gene>
    <name evidence="1" type="ORF">NCTC12376_00046</name>
</gene>
<protein>
    <submittedName>
        <fullName evidence="1">Uncharacterized protein</fullName>
    </submittedName>
</protein>
<dbReference type="EMBL" id="UGOW01000001">
    <property type="protein sequence ID" value="STY16266.1"/>
    <property type="molecule type" value="Genomic_DNA"/>
</dbReference>
<proteinExistence type="predicted"/>
<organism evidence="1 2">
    <name type="scientific">Legionella quateirensis</name>
    <dbReference type="NCBI Taxonomy" id="45072"/>
    <lineage>
        <taxon>Bacteria</taxon>
        <taxon>Pseudomonadati</taxon>
        <taxon>Pseudomonadota</taxon>
        <taxon>Gammaproteobacteria</taxon>
        <taxon>Legionellales</taxon>
        <taxon>Legionellaceae</taxon>
        <taxon>Legionella</taxon>
    </lineage>
</organism>
<dbReference type="AlphaFoldDB" id="A0A378KPH9"/>
<sequence>MMKNAIITKIIQQKLLKIEQGFCGPGTCVH</sequence>
<accession>A0A378KPH9</accession>
<evidence type="ECO:0000313" key="2">
    <source>
        <dbReference type="Proteomes" id="UP000254230"/>
    </source>
</evidence>
<evidence type="ECO:0000313" key="1">
    <source>
        <dbReference type="EMBL" id="STY16266.1"/>
    </source>
</evidence>